<evidence type="ECO:0000313" key="3">
    <source>
        <dbReference type="Proteomes" id="UP001220530"/>
    </source>
</evidence>
<sequence length="43" mass="4752">MADKKGHREQSDDDTANRRLMIMLIAGMVLAIVGISIIFAIVH</sequence>
<accession>A0ABY7YQI0</accession>
<keyword evidence="1" id="KW-0472">Membrane</keyword>
<protein>
    <submittedName>
        <fullName evidence="2">Uncharacterized protein</fullName>
    </submittedName>
</protein>
<dbReference type="Proteomes" id="UP001220530">
    <property type="component" value="Chromosome"/>
</dbReference>
<keyword evidence="1" id="KW-1133">Transmembrane helix</keyword>
<evidence type="ECO:0000256" key="1">
    <source>
        <dbReference type="SAM" id="Phobius"/>
    </source>
</evidence>
<gene>
    <name evidence="2" type="ORF">PSQ19_04895</name>
</gene>
<dbReference type="RefSeq" id="WP_282219841.1">
    <property type="nucleotide sequence ID" value="NZ_CP118246.1"/>
</dbReference>
<feature type="transmembrane region" description="Helical" evidence="1">
    <location>
        <begin position="20"/>
        <end position="42"/>
    </location>
</feature>
<reference evidence="2 3" key="1">
    <citation type="submission" date="2023-02" db="EMBL/GenBank/DDBJ databases">
        <title>Devosia algicola sp. nov., isolated from the phycosphere of marine algae.</title>
        <authorList>
            <person name="Kim J.M."/>
            <person name="Lee J.K."/>
            <person name="Choi B.J."/>
            <person name="Bayburt H."/>
            <person name="Jeon C.O."/>
        </authorList>
    </citation>
    <scope>NUCLEOTIDE SEQUENCE [LARGE SCALE GENOMIC DNA]</scope>
    <source>
        <strain evidence="2 3">G20-9</strain>
    </source>
</reference>
<dbReference type="EMBL" id="CP118246">
    <property type="protein sequence ID" value="WDR03447.1"/>
    <property type="molecule type" value="Genomic_DNA"/>
</dbReference>
<keyword evidence="1" id="KW-0812">Transmembrane</keyword>
<keyword evidence="3" id="KW-1185">Reference proteome</keyword>
<evidence type="ECO:0000313" key="2">
    <source>
        <dbReference type="EMBL" id="WDR03447.1"/>
    </source>
</evidence>
<proteinExistence type="predicted"/>
<name>A0ABY7YQI0_9HYPH</name>
<organism evidence="2 3">
    <name type="scientific">Devosia algicola</name>
    <dbReference type="NCBI Taxonomy" id="3026418"/>
    <lineage>
        <taxon>Bacteria</taxon>
        <taxon>Pseudomonadati</taxon>
        <taxon>Pseudomonadota</taxon>
        <taxon>Alphaproteobacteria</taxon>
        <taxon>Hyphomicrobiales</taxon>
        <taxon>Devosiaceae</taxon>
        <taxon>Devosia</taxon>
    </lineage>
</organism>